<dbReference type="InterPro" id="IPR023846">
    <property type="entry name" value="CHP04042_MSMEG0570"/>
</dbReference>
<sequence>MPEMTFELRWPDGTGTSCYSPSLVVWDHLEVGADYAVAELVARTSRALAEASDRVRERYGLRCTSAAQQQAQIEGLAARFAPGAPVRVVRMAPPLPGAVRGVVAGARGGAT</sequence>
<proteinExistence type="predicted"/>
<accession>A0ABR8Q940</accession>
<dbReference type="NCBIfam" id="TIGR04042">
    <property type="entry name" value="MSMEG_0570_fam"/>
    <property type="match status" value="1"/>
</dbReference>
<evidence type="ECO:0000313" key="2">
    <source>
        <dbReference type="Proteomes" id="UP000604241"/>
    </source>
</evidence>
<protein>
    <submittedName>
        <fullName evidence="1">MSMEG_0570 family nitrogen starvation response protein</fullName>
    </submittedName>
</protein>
<dbReference type="Proteomes" id="UP000604241">
    <property type="component" value="Unassembled WGS sequence"/>
</dbReference>
<organism evidence="1 2">
    <name type="scientific">Cellulomonas avistercoris</name>
    <dbReference type="NCBI Taxonomy" id="2762242"/>
    <lineage>
        <taxon>Bacteria</taxon>
        <taxon>Bacillati</taxon>
        <taxon>Actinomycetota</taxon>
        <taxon>Actinomycetes</taxon>
        <taxon>Micrococcales</taxon>
        <taxon>Cellulomonadaceae</taxon>
        <taxon>Cellulomonas</taxon>
    </lineage>
</organism>
<evidence type="ECO:0000313" key="1">
    <source>
        <dbReference type="EMBL" id="MBD7916937.1"/>
    </source>
</evidence>
<keyword evidence="2" id="KW-1185">Reference proteome</keyword>
<dbReference type="RefSeq" id="WP_191779569.1">
    <property type="nucleotide sequence ID" value="NZ_JACSQV010000001.1"/>
</dbReference>
<gene>
    <name evidence="1" type="ORF">H9657_01395</name>
</gene>
<dbReference type="EMBL" id="JACSQV010000001">
    <property type="protein sequence ID" value="MBD7916937.1"/>
    <property type="molecule type" value="Genomic_DNA"/>
</dbReference>
<name>A0ABR8Q940_9CELL</name>
<comment type="caution">
    <text evidence="1">The sequence shown here is derived from an EMBL/GenBank/DDBJ whole genome shotgun (WGS) entry which is preliminary data.</text>
</comment>
<reference evidence="1 2" key="1">
    <citation type="submission" date="2020-08" db="EMBL/GenBank/DDBJ databases">
        <title>A Genomic Blueprint of the Chicken Gut Microbiome.</title>
        <authorList>
            <person name="Gilroy R."/>
            <person name="Ravi A."/>
            <person name="Getino M."/>
            <person name="Pursley I."/>
            <person name="Horton D.L."/>
            <person name="Alikhan N.-F."/>
            <person name="Baker D."/>
            <person name="Gharbi K."/>
            <person name="Hall N."/>
            <person name="Watson M."/>
            <person name="Adriaenssens E.M."/>
            <person name="Foster-Nyarko E."/>
            <person name="Jarju S."/>
            <person name="Secka A."/>
            <person name="Antonio M."/>
            <person name="Oren A."/>
            <person name="Chaudhuri R."/>
            <person name="La Ragione R.M."/>
            <person name="Hildebrand F."/>
            <person name="Pallen M.J."/>
        </authorList>
    </citation>
    <scope>NUCLEOTIDE SEQUENCE [LARGE SCALE GENOMIC DNA]</scope>
    <source>
        <strain evidence="1 2">Sa3CUA2</strain>
    </source>
</reference>